<accession>A0AB35LIQ9</accession>
<sequence length="94" mass="11333">MLKLLAHVRLAIKWWVTSYFANRCVRLPNAQQKNCVKKKQYCRLVILWVQSNHFSHHESHYYQQEAQTLIYPTQDTRNIIQAQSFCLTDFGFRM</sequence>
<reference evidence="1" key="2">
    <citation type="submission" date="2023-10" db="EMBL/GenBank/DDBJ databases">
        <title>Analysis of Resistance Genes of Carbapenem-resistant Providencia rettgeri.</title>
        <authorList>
            <person name="Liu M."/>
        </authorList>
    </citation>
    <scope>NUCLEOTIDE SEQUENCE</scope>
    <source>
        <strain evidence="1">QITACRE101</strain>
    </source>
</reference>
<dbReference type="EMBL" id="JARVQW010000014">
    <property type="protein sequence ID" value="MDH2307576.1"/>
    <property type="molecule type" value="Genomic_DNA"/>
</dbReference>
<proteinExistence type="predicted"/>
<evidence type="ECO:0000313" key="1">
    <source>
        <dbReference type="EMBL" id="MDH2307576.1"/>
    </source>
</evidence>
<evidence type="ECO:0000313" key="2">
    <source>
        <dbReference type="Proteomes" id="UP001162044"/>
    </source>
</evidence>
<dbReference type="AlphaFoldDB" id="A0AB35LIQ9"/>
<organism evidence="1 2">
    <name type="scientific">Providencia rettgeri</name>
    <dbReference type="NCBI Taxonomy" id="587"/>
    <lineage>
        <taxon>Bacteria</taxon>
        <taxon>Pseudomonadati</taxon>
        <taxon>Pseudomonadota</taxon>
        <taxon>Gammaproteobacteria</taxon>
        <taxon>Enterobacterales</taxon>
        <taxon>Morganellaceae</taxon>
        <taxon>Providencia</taxon>
    </lineage>
</organism>
<dbReference type="Proteomes" id="UP001162044">
    <property type="component" value="Unassembled WGS sequence"/>
</dbReference>
<gene>
    <name evidence="1" type="ORF">QDQ51_19440</name>
</gene>
<comment type="caution">
    <text evidence="1">The sequence shown here is derived from an EMBL/GenBank/DDBJ whole genome shotgun (WGS) entry which is preliminary data.</text>
</comment>
<reference evidence="1" key="1">
    <citation type="submission" date="2023-04" db="EMBL/GenBank/DDBJ databases">
        <authorList>
            <person name="Li W."/>
        </authorList>
    </citation>
    <scope>NUCLEOTIDE SEQUENCE</scope>
    <source>
        <strain evidence="1">QITACRE101</strain>
    </source>
</reference>
<evidence type="ECO:0008006" key="3">
    <source>
        <dbReference type="Google" id="ProtNLM"/>
    </source>
</evidence>
<name>A0AB35LIQ9_PRORE</name>
<dbReference type="RefSeq" id="WP_198633983.1">
    <property type="nucleotide sequence ID" value="NZ_JAEHSK010000011.1"/>
</dbReference>
<protein>
    <recommendedName>
        <fullName evidence="3">Secreted protein</fullName>
    </recommendedName>
</protein>